<dbReference type="GO" id="GO:0000166">
    <property type="term" value="F:nucleotide binding"/>
    <property type="evidence" value="ECO:0007669"/>
    <property type="project" value="InterPro"/>
</dbReference>
<reference evidence="3" key="2">
    <citation type="journal article" date="2021" name="PeerJ">
        <title>Extensive microbial diversity within the chicken gut microbiome revealed by metagenomics and culture.</title>
        <authorList>
            <person name="Gilroy R."/>
            <person name="Ravi A."/>
            <person name="Getino M."/>
            <person name="Pursley I."/>
            <person name="Horton D.L."/>
            <person name="Alikhan N.F."/>
            <person name="Baker D."/>
            <person name="Gharbi K."/>
            <person name="Hall N."/>
            <person name="Watson M."/>
            <person name="Adriaenssens E.M."/>
            <person name="Foster-Nyarko E."/>
            <person name="Jarju S."/>
            <person name="Secka A."/>
            <person name="Antonio M."/>
            <person name="Oren A."/>
            <person name="Chaudhuri R.R."/>
            <person name="La Ragione R."/>
            <person name="Hildebrand F."/>
            <person name="Pallen M.J."/>
        </authorList>
    </citation>
    <scope>NUCLEOTIDE SEQUENCE</scope>
    <source>
        <strain evidence="3">11167</strain>
    </source>
</reference>
<evidence type="ECO:0000259" key="2">
    <source>
        <dbReference type="Pfam" id="PF02894"/>
    </source>
</evidence>
<comment type="caution">
    <text evidence="3">The sequence shown here is derived from an EMBL/GenBank/DDBJ whole genome shotgun (WGS) entry which is preliminary data.</text>
</comment>
<evidence type="ECO:0000259" key="1">
    <source>
        <dbReference type="Pfam" id="PF01408"/>
    </source>
</evidence>
<dbReference type="Gene3D" id="3.30.360.10">
    <property type="entry name" value="Dihydrodipicolinate Reductase, domain 2"/>
    <property type="match status" value="1"/>
</dbReference>
<reference evidence="3" key="1">
    <citation type="submission" date="2020-10" db="EMBL/GenBank/DDBJ databases">
        <authorList>
            <person name="Gilroy R."/>
        </authorList>
    </citation>
    <scope>NUCLEOTIDE SEQUENCE</scope>
    <source>
        <strain evidence="3">11167</strain>
    </source>
</reference>
<evidence type="ECO:0000313" key="3">
    <source>
        <dbReference type="EMBL" id="MBO8443205.1"/>
    </source>
</evidence>
<dbReference type="Pfam" id="PF01408">
    <property type="entry name" value="GFO_IDH_MocA"/>
    <property type="match status" value="1"/>
</dbReference>
<dbReference type="InterPro" id="IPR000683">
    <property type="entry name" value="Gfo/Idh/MocA-like_OxRdtase_N"/>
</dbReference>
<accession>A0A9D9H6T3</accession>
<organism evidence="3 4">
    <name type="scientific">Candidatus Aphodenecus pullistercoris</name>
    <dbReference type="NCBI Taxonomy" id="2840669"/>
    <lineage>
        <taxon>Bacteria</taxon>
        <taxon>Pseudomonadati</taxon>
        <taxon>Spirochaetota</taxon>
        <taxon>Spirochaetia</taxon>
        <taxon>Spirochaetales</taxon>
        <taxon>Candidatus Aphodenecus</taxon>
    </lineage>
</organism>
<dbReference type="Proteomes" id="UP000823633">
    <property type="component" value="Unassembled WGS sequence"/>
</dbReference>
<name>A0A9D9H6T3_9SPIR</name>
<proteinExistence type="predicted"/>
<protein>
    <submittedName>
        <fullName evidence="3">Gfo/Idh/MocA family oxidoreductase</fullName>
    </submittedName>
</protein>
<dbReference type="SUPFAM" id="SSF51735">
    <property type="entry name" value="NAD(P)-binding Rossmann-fold domains"/>
    <property type="match status" value="1"/>
</dbReference>
<dbReference type="PANTHER" id="PTHR43377">
    <property type="entry name" value="BILIVERDIN REDUCTASE A"/>
    <property type="match status" value="1"/>
</dbReference>
<dbReference type="InterPro" id="IPR051450">
    <property type="entry name" value="Gfo/Idh/MocA_Oxidoreductases"/>
</dbReference>
<feature type="domain" description="Gfo/Idh/MocA-like oxidoreductase C-terminal" evidence="2">
    <location>
        <begin position="137"/>
        <end position="327"/>
    </location>
</feature>
<evidence type="ECO:0000313" key="4">
    <source>
        <dbReference type="Proteomes" id="UP000823633"/>
    </source>
</evidence>
<dbReference type="InterPro" id="IPR036291">
    <property type="entry name" value="NAD(P)-bd_dom_sf"/>
</dbReference>
<feature type="domain" description="Gfo/Idh/MocA-like oxidoreductase N-terminal" evidence="1">
    <location>
        <begin position="4"/>
        <end position="123"/>
    </location>
</feature>
<dbReference type="AlphaFoldDB" id="A0A9D9H6T3"/>
<dbReference type="InterPro" id="IPR004104">
    <property type="entry name" value="Gfo/Idh/MocA-like_OxRdtase_C"/>
</dbReference>
<gene>
    <name evidence="3" type="ORF">IAC42_05540</name>
</gene>
<sequence length="408" mass="45181">MKSALVLGAGSRGRAYADYSLSHPDELRIVAVAEPDESRREAFRKRYGLEAGNCFCDWREALAKGRIADCVFICTLDDMHREPALKAMELGYEILLEKPMANRKDDCIAIAEAAERSGVHMAVCHVLRYTPFFRTIRRAIADGMLGEVAVINLTENVAYWHMAHSFVRGNWSNSDETSPMILQKSCHDMDIMLYLLSSHCLSLSSYGSLRQFTKENAPSGAAERCLDCHLAKTCPYDAAKLYLGKNTDWPVDVISTDHSLEARSEALRTGRYGRCVYSCDNNVVDRQVVALSFEGGTVGCFTMTGFTTDHTREIKIMGTKAQLVGRMDSGLIEYSDFLSGKTRVLPLVDLKADTFGHGGGDELIVREFLKGEGELSRPSVSLESHLMCFAAEESRLSGGRPVAIAQCR</sequence>
<dbReference type="PANTHER" id="PTHR43377:SF2">
    <property type="entry name" value="BINDING ROSSMANN FOLD OXIDOREDUCTASE, PUTATIVE (AFU_ORTHOLOGUE AFUA_4G00560)-RELATED"/>
    <property type="match status" value="1"/>
</dbReference>
<dbReference type="SUPFAM" id="SSF55347">
    <property type="entry name" value="Glyceraldehyde-3-phosphate dehydrogenase-like, C-terminal domain"/>
    <property type="match status" value="1"/>
</dbReference>
<dbReference type="Pfam" id="PF02894">
    <property type="entry name" value="GFO_IDH_MocA_C"/>
    <property type="match status" value="1"/>
</dbReference>
<dbReference type="EMBL" id="JADIMU010000034">
    <property type="protein sequence ID" value="MBO8443205.1"/>
    <property type="molecule type" value="Genomic_DNA"/>
</dbReference>
<dbReference type="Gene3D" id="3.40.50.720">
    <property type="entry name" value="NAD(P)-binding Rossmann-like Domain"/>
    <property type="match status" value="1"/>
</dbReference>